<feature type="compositionally biased region" description="Low complexity" evidence="1">
    <location>
        <begin position="93"/>
        <end position="132"/>
    </location>
</feature>
<accession>A0A225DIC6</accession>
<keyword evidence="3" id="KW-1185">Reference proteome</keyword>
<protein>
    <submittedName>
        <fullName evidence="2">Uncharacterized protein</fullName>
    </submittedName>
</protein>
<feature type="region of interest" description="Disordered" evidence="1">
    <location>
        <begin position="52"/>
        <end position="139"/>
    </location>
</feature>
<organism evidence="2 3">
    <name type="scientific">Fimbriiglobus ruber</name>
    <dbReference type="NCBI Taxonomy" id="1908690"/>
    <lineage>
        <taxon>Bacteria</taxon>
        <taxon>Pseudomonadati</taxon>
        <taxon>Planctomycetota</taxon>
        <taxon>Planctomycetia</taxon>
        <taxon>Gemmatales</taxon>
        <taxon>Gemmataceae</taxon>
        <taxon>Fimbriiglobus</taxon>
    </lineage>
</organism>
<sequence>MLLRQDSIGRNRLAARNHLIANVRALVEVDCRLPLGHHVPDHFRVRGIAAASTSRAAHATTTHSGAAHSARTTHSGATLTGARATGGRHRRGVAAIRSARSTAESARTATTTAATPARTASTSTRTARTLARGVGQSKR</sequence>
<feature type="compositionally biased region" description="Low complexity" evidence="1">
    <location>
        <begin position="52"/>
        <end position="85"/>
    </location>
</feature>
<dbReference type="Proteomes" id="UP000214646">
    <property type="component" value="Unassembled WGS sequence"/>
</dbReference>
<name>A0A225DIC6_9BACT</name>
<dbReference type="EMBL" id="NIDE01000017">
    <property type="protein sequence ID" value="OWK35867.1"/>
    <property type="molecule type" value="Genomic_DNA"/>
</dbReference>
<gene>
    <name evidence="2" type="ORF">FRUB_08430</name>
</gene>
<evidence type="ECO:0000256" key="1">
    <source>
        <dbReference type="SAM" id="MobiDB-lite"/>
    </source>
</evidence>
<reference evidence="3" key="1">
    <citation type="submission" date="2017-06" db="EMBL/GenBank/DDBJ databases">
        <title>Genome analysis of Fimbriiglobus ruber SP5, the first member of the order Planctomycetales with confirmed chitinolytic capability.</title>
        <authorList>
            <person name="Ravin N.V."/>
            <person name="Rakitin A.L."/>
            <person name="Ivanova A.A."/>
            <person name="Beletsky A.V."/>
            <person name="Kulichevskaya I.S."/>
            <person name="Mardanov A.V."/>
            <person name="Dedysh S.N."/>
        </authorList>
    </citation>
    <scope>NUCLEOTIDE SEQUENCE [LARGE SCALE GENOMIC DNA]</scope>
    <source>
        <strain evidence="3">SP5</strain>
    </source>
</reference>
<proteinExistence type="predicted"/>
<evidence type="ECO:0000313" key="3">
    <source>
        <dbReference type="Proteomes" id="UP000214646"/>
    </source>
</evidence>
<dbReference type="AlphaFoldDB" id="A0A225DIC6"/>
<evidence type="ECO:0000313" key="2">
    <source>
        <dbReference type="EMBL" id="OWK35867.1"/>
    </source>
</evidence>
<comment type="caution">
    <text evidence="2">The sequence shown here is derived from an EMBL/GenBank/DDBJ whole genome shotgun (WGS) entry which is preliminary data.</text>
</comment>